<evidence type="ECO:0000256" key="6">
    <source>
        <dbReference type="ARBA" id="ARBA00004652"/>
    </source>
</evidence>
<evidence type="ECO:0000256" key="4">
    <source>
        <dbReference type="ARBA" id="ARBA00004556"/>
    </source>
</evidence>
<evidence type="ECO:0000313" key="30">
    <source>
        <dbReference type="Proteomes" id="UP000824540"/>
    </source>
</evidence>
<protein>
    <recommendedName>
        <fullName evidence="25">Ras-related protein Rab-24</fullName>
        <ecNumber evidence="8">3.6.5.2</ecNumber>
    </recommendedName>
</protein>
<dbReference type="GO" id="GO:0000421">
    <property type="term" value="C:autophagosome membrane"/>
    <property type="evidence" value="ECO:0007669"/>
    <property type="project" value="UniProtKB-SubCell"/>
</dbReference>
<evidence type="ECO:0000256" key="3">
    <source>
        <dbReference type="ARBA" id="ARBA00004514"/>
    </source>
</evidence>
<evidence type="ECO:0000313" key="29">
    <source>
        <dbReference type="EMBL" id="KAG9340919.1"/>
    </source>
</evidence>
<evidence type="ECO:0000256" key="25">
    <source>
        <dbReference type="ARBA" id="ARBA00067822"/>
    </source>
</evidence>
<dbReference type="Pfam" id="PF00071">
    <property type="entry name" value="Ras"/>
    <property type="match status" value="1"/>
</dbReference>
<keyword evidence="17" id="KW-0072">Autophagy</keyword>
<keyword evidence="10" id="KW-0963">Cytoplasm</keyword>
<evidence type="ECO:0000256" key="28">
    <source>
        <dbReference type="SAM" id="MobiDB-lite"/>
    </source>
</evidence>
<keyword evidence="22" id="KW-0636">Prenylation</keyword>
<dbReference type="Gene3D" id="3.40.50.300">
    <property type="entry name" value="P-loop containing nucleotide triphosphate hydrolases"/>
    <property type="match status" value="1"/>
</dbReference>
<keyword evidence="20" id="KW-0206">Cytoskeleton</keyword>
<keyword evidence="13" id="KW-0547">Nucleotide-binding</keyword>
<keyword evidence="23" id="KW-0968">Cytoplasmic vesicle</keyword>
<dbReference type="SMART" id="SM00175">
    <property type="entry name" value="RAB"/>
    <property type="match status" value="1"/>
</dbReference>
<dbReference type="InterPro" id="IPR005225">
    <property type="entry name" value="Small_GTP-bd"/>
</dbReference>
<evidence type="ECO:0000256" key="11">
    <source>
        <dbReference type="ARBA" id="ARBA00022553"/>
    </source>
</evidence>
<keyword evidence="12" id="KW-0479">Metal-binding</keyword>
<feature type="compositionally biased region" description="Low complexity" evidence="28">
    <location>
        <begin position="73"/>
        <end position="95"/>
    </location>
</feature>
<evidence type="ECO:0000256" key="27">
    <source>
        <dbReference type="ARBA" id="ARBA00093500"/>
    </source>
</evidence>
<keyword evidence="15" id="KW-0460">Magnesium</keyword>
<keyword evidence="30" id="KW-1185">Reference proteome</keyword>
<dbReference type="InterPro" id="IPR027417">
    <property type="entry name" value="P-loop_NTPase"/>
</dbReference>
<feature type="compositionally biased region" description="Polar residues" evidence="28">
    <location>
        <begin position="111"/>
        <end position="121"/>
    </location>
</feature>
<evidence type="ECO:0000256" key="23">
    <source>
        <dbReference type="ARBA" id="ARBA00023329"/>
    </source>
</evidence>
<evidence type="ECO:0000256" key="26">
    <source>
        <dbReference type="ARBA" id="ARBA00093319"/>
    </source>
</evidence>
<comment type="caution">
    <text evidence="29">The sequence shown here is derived from an EMBL/GenBank/DDBJ whole genome shotgun (WGS) entry which is preliminary data.</text>
</comment>
<dbReference type="PANTHER" id="PTHR47978">
    <property type="match status" value="1"/>
</dbReference>
<dbReference type="PRINTS" id="PR00449">
    <property type="entry name" value="RASTRNSFRMNG"/>
</dbReference>
<comment type="catalytic activity">
    <reaction evidence="24">
        <text>GTP + H2O = GDP + phosphate + H(+)</text>
        <dbReference type="Rhea" id="RHEA:19669"/>
        <dbReference type="ChEBI" id="CHEBI:15377"/>
        <dbReference type="ChEBI" id="CHEBI:15378"/>
        <dbReference type="ChEBI" id="CHEBI:37565"/>
        <dbReference type="ChEBI" id="CHEBI:43474"/>
        <dbReference type="ChEBI" id="CHEBI:58189"/>
        <dbReference type="EC" id="3.6.5.2"/>
    </reaction>
    <physiologicalReaction direction="left-to-right" evidence="24">
        <dbReference type="Rhea" id="RHEA:19670"/>
    </physiologicalReaction>
</comment>
<dbReference type="OrthoDB" id="25896at2759"/>
<comment type="subunit">
    <text evidence="27">Interacts with ZFYVE20. Does not interact with the GDP dissociation inhibitors ARHGDIA and ARHGDIB.</text>
</comment>
<accession>A0A8T2NL04</accession>
<evidence type="ECO:0000256" key="18">
    <source>
        <dbReference type="ARBA" id="ARBA00023134"/>
    </source>
</evidence>
<dbReference type="GO" id="GO:0005829">
    <property type="term" value="C:cytosol"/>
    <property type="evidence" value="ECO:0007669"/>
    <property type="project" value="UniProtKB-SubCell"/>
</dbReference>
<dbReference type="EMBL" id="JAFBMS010000039">
    <property type="protein sequence ID" value="KAG9340919.1"/>
    <property type="molecule type" value="Genomic_DNA"/>
</dbReference>
<dbReference type="GO" id="GO:0005819">
    <property type="term" value="C:spindle"/>
    <property type="evidence" value="ECO:0007669"/>
    <property type="project" value="UniProtKB-SubCell"/>
</dbReference>
<keyword evidence="9" id="KW-0813">Transport</keyword>
<dbReference type="PROSITE" id="PS51419">
    <property type="entry name" value="RAB"/>
    <property type="match status" value="1"/>
</dbReference>
<evidence type="ECO:0000256" key="20">
    <source>
        <dbReference type="ARBA" id="ARBA00023212"/>
    </source>
</evidence>
<evidence type="ECO:0000256" key="12">
    <source>
        <dbReference type="ARBA" id="ARBA00022723"/>
    </source>
</evidence>
<evidence type="ECO:0000256" key="9">
    <source>
        <dbReference type="ARBA" id="ARBA00022448"/>
    </source>
</evidence>
<proteinExistence type="inferred from homology"/>
<gene>
    <name evidence="29" type="ORF">JZ751_020112</name>
</gene>
<dbReference type="InterPro" id="IPR041828">
    <property type="entry name" value="Rab24"/>
</dbReference>
<dbReference type="PROSITE" id="PS51421">
    <property type="entry name" value="RAS"/>
    <property type="match status" value="1"/>
</dbReference>
<dbReference type="GO" id="GO:0015031">
    <property type="term" value="P:protein transport"/>
    <property type="evidence" value="ECO:0007669"/>
    <property type="project" value="UniProtKB-KW"/>
</dbReference>
<dbReference type="AlphaFoldDB" id="A0A8T2NL04"/>
<evidence type="ECO:0000256" key="24">
    <source>
        <dbReference type="ARBA" id="ARBA00047660"/>
    </source>
</evidence>
<dbReference type="FunFam" id="3.40.50.300:FF:000799">
    <property type="entry name" value="ras-related protein Rab-24 isoform X1"/>
    <property type="match status" value="1"/>
</dbReference>
<evidence type="ECO:0000256" key="14">
    <source>
        <dbReference type="ARBA" id="ARBA00022801"/>
    </source>
</evidence>
<comment type="similarity">
    <text evidence="7">Belongs to the small GTPase superfamily. Rab family.</text>
</comment>
<evidence type="ECO:0000256" key="7">
    <source>
        <dbReference type="ARBA" id="ARBA00006270"/>
    </source>
</evidence>
<keyword evidence="18" id="KW-0342">GTP-binding</keyword>
<evidence type="ECO:0000256" key="5">
    <source>
        <dbReference type="ARBA" id="ARBA00004635"/>
    </source>
</evidence>
<evidence type="ECO:0000256" key="19">
    <source>
        <dbReference type="ARBA" id="ARBA00023136"/>
    </source>
</evidence>
<dbReference type="NCBIfam" id="TIGR00231">
    <property type="entry name" value="small_GTP"/>
    <property type="match status" value="1"/>
</dbReference>
<reference evidence="29" key="1">
    <citation type="thesis" date="2021" institute="BYU ScholarsArchive" country="Provo, UT, USA">
        <title>Applications of and Algorithms for Genome Assembly and Genomic Analyses with an Emphasis on Marine Teleosts.</title>
        <authorList>
            <person name="Pickett B.D."/>
        </authorList>
    </citation>
    <scope>NUCLEOTIDE SEQUENCE</scope>
    <source>
        <strain evidence="29">HI-2016</strain>
    </source>
</reference>
<dbReference type="GO" id="GO:0006914">
    <property type="term" value="P:autophagy"/>
    <property type="evidence" value="ECO:0007669"/>
    <property type="project" value="UniProtKB-KW"/>
</dbReference>
<keyword evidence="16" id="KW-0653">Protein transport</keyword>
<sequence length="320" mass="35676">MVQLESRTHCGLDGPSPHPCLFHPQPLSPTSPIHSPSYRSVSSIYYPSSDPASPIYHPSSDPASPIYHPSSDPASPIHSPSYSSVSPIHHPSSDPASPIHHPSSDPASPIHSPSDTFSTGQTMSCQRVDAKVVLLGKEYVGKTSLVERYVHKRFQTGPYQNTIGAAFVAKNIQVGDKVLTLGIWDTAGAERYESMSRIYYRGACAAIVCYDLTDSSSFSRLKFWVKELQNCEQQCKIYVCGTKSDLIEGDRSLRQVDYHDTLDYAEEVKAELFETSSKTGRNVDELFQKVAEDYYNNTAFQVMEEERQLDQHQRKGCCHH</sequence>
<dbReference type="SMART" id="SM00173">
    <property type="entry name" value="RAS"/>
    <property type="match status" value="1"/>
</dbReference>
<evidence type="ECO:0000256" key="8">
    <source>
        <dbReference type="ARBA" id="ARBA00011984"/>
    </source>
</evidence>
<dbReference type="InterPro" id="IPR001806">
    <property type="entry name" value="Small_GTPase"/>
</dbReference>
<keyword evidence="11" id="KW-0597">Phosphoprotein</keyword>
<dbReference type="SMART" id="SM00174">
    <property type="entry name" value="RHO"/>
    <property type="match status" value="1"/>
</dbReference>
<evidence type="ECO:0000256" key="1">
    <source>
        <dbReference type="ARBA" id="ARBA00001946"/>
    </source>
</evidence>
<dbReference type="SUPFAM" id="SSF52540">
    <property type="entry name" value="P-loop containing nucleoside triphosphate hydrolases"/>
    <property type="match status" value="1"/>
</dbReference>
<evidence type="ECO:0000256" key="15">
    <source>
        <dbReference type="ARBA" id="ARBA00022842"/>
    </source>
</evidence>
<evidence type="ECO:0000256" key="17">
    <source>
        <dbReference type="ARBA" id="ARBA00023006"/>
    </source>
</evidence>
<evidence type="ECO:0000256" key="21">
    <source>
        <dbReference type="ARBA" id="ARBA00023288"/>
    </source>
</evidence>
<dbReference type="GO" id="GO:0003925">
    <property type="term" value="F:G protein activity"/>
    <property type="evidence" value="ECO:0007669"/>
    <property type="project" value="UniProtKB-EC"/>
</dbReference>
<dbReference type="Proteomes" id="UP000824540">
    <property type="component" value="Unassembled WGS sequence"/>
</dbReference>
<dbReference type="GO" id="GO:0005525">
    <property type="term" value="F:GTP binding"/>
    <property type="evidence" value="ECO:0007669"/>
    <property type="project" value="UniProtKB-KW"/>
</dbReference>
<comment type="subcellular location">
    <subcellularLocation>
        <location evidence="2">Cytoplasm</location>
        <location evidence="2">Cytoskeleton</location>
        <location evidence="2">Spindle</location>
    </subcellularLocation>
    <subcellularLocation>
        <location evidence="3">Cytoplasm</location>
        <location evidence="3">Cytosol</location>
    </subcellularLocation>
    <subcellularLocation>
        <location evidence="4">Cytoplasm</location>
        <location evidence="4">Perinuclear region</location>
    </subcellularLocation>
    <subcellularLocation>
        <location evidence="6">Cytoplasmic vesicle</location>
        <location evidence="6">Autophagosome membrane</location>
    </subcellularLocation>
    <subcellularLocation>
        <location evidence="5">Membrane</location>
        <topology evidence="5">Lipid-anchor</topology>
    </subcellularLocation>
</comment>
<name>A0A8T2NL04_9TELE</name>
<feature type="region of interest" description="Disordered" evidence="28">
    <location>
        <begin position="51"/>
        <end position="121"/>
    </location>
</feature>
<evidence type="ECO:0000256" key="16">
    <source>
        <dbReference type="ARBA" id="ARBA00022927"/>
    </source>
</evidence>
<dbReference type="CDD" id="cd04118">
    <property type="entry name" value="Rab24"/>
    <property type="match status" value="1"/>
</dbReference>
<evidence type="ECO:0000256" key="10">
    <source>
        <dbReference type="ARBA" id="ARBA00022490"/>
    </source>
</evidence>
<organism evidence="29 30">
    <name type="scientific">Albula glossodonta</name>
    <name type="common">roundjaw bonefish</name>
    <dbReference type="NCBI Taxonomy" id="121402"/>
    <lineage>
        <taxon>Eukaryota</taxon>
        <taxon>Metazoa</taxon>
        <taxon>Chordata</taxon>
        <taxon>Craniata</taxon>
        <taxon>Vertebrata</taxon>
        <taxon>Euteleostomi</taxon>
        <taxon>Actinopterygii</taxon>
        <taxon>Neopterygii</taxon>
        <taxon>Teleostei</taxon>
        <taxon>Albuliformes</taxon>
        <taxon>Albulidae</taxon>
        <taxon>Albula</taxon>
    </lineage>
</organism>
<dbReference type="GO" id="GO:0046872">
    <property type="term" value="F:metal ion binding"/>
    <property type="evidence" value="ECO:0007669"/>
    <property type="project" value="UniProtKB-KW"/>
</dbReference>
<comment type="cofactor">
    <cofactor evidence="1">
        <name>Mg(2+)</name>
        <dbReference type="ChEBI" id="CHEBI:18420"/>
    </cofactor>
</comment>
<evidence type="ECO:0000256" key="13">
    <source>
        <dbReference type="ARBA" id="ARBA00022741"/>
    </source>
</evidence>
<evidence type="ECO:0000256" key="22">
    <source>
        <dbReference type="ARBA" id="ARBA00023289"/>
    </source>
</evidence>
<evidence type="ECO:0000256" key="2">
    <source>
        <dbReference type="ARBA" id="ARBA00004186"/>
    </source>
</evidence>
<dbReference type="EC" id="3.6.5.2" evidence="8"/>
<dbReference type="GO" id="GO:0031410">
    <property type="term" value="C:cytoplasmic vesicle"/>
    <property type="evidence" value="ECO:0007669"/>
    <property type="project" value="UniProtKB-KW"/>
</dbReference>
<keyword evidence="19" id="KW-0472">Membrane</keyword>
<keyword evidence="14" id="KW-0378">Hydrolase</keyword>
<dbReference type="GO" id="GO:0048471">
    <property type="term" value="C:perinuclear region of cytoplasm"/>
    <property type="evidence" value="ECO:0007669"/>
    <property type="project" value="UniProtKB-SubCell"/>
</dbReference>
<keyword evidence="21" id="KW-0449">Lipoprotein</keyword>
<comment type="function">
    <text evidence="26">The small GTPases Rab are key regulators of intracellular membrane trafficking, from the formation of transport vesicles to their fusion with membranes. Rabs cycle between an inactive GDP-bound form and an active GTP-bound form that is able to recruit to membranes different sets of downstream effectors directly responsible for vesicle formation, movement, tethering and fusion. RAB24 is an atypical RAB protein that presents low GTPase activity and thereby exists predominantly in the GTP-bound active state. RAB24 is required for the clearance of late autophagic vacuoles under basal conditions. It is not needed for starvation-induced autophagy. Involved in the modulation of meiotic apparatus assembly and meiotic progression during oocyte maturation, possibly through regulation of kinetochore-microtubule interaction.</text>
</comment>